<protein>
    <submittedName>
        <fullName evidence="2">Uncharacterized protein</fullName>
    </submittedName>
</protein>
<organism evidence="2 3">
    <name type="scientific">Manduca sexta</name>
    <name type="common">Tobacco hawkmoth</name>
    <name type="synonym">Tobacco hornworm</name>
    <dbReference type="NCBI Taxonomy" id="7130"/>
    <lineage>
        <taxon>Eukaryota</taxon>
        <taxon>Metazoa</taxon>
        <taxon>Ecdysozoa</taxon>
        <taxon>Arthropoda</taxon>
        <taxon>Hexapoda</taxon>
        <taxon>Insecta</taxon>
        <taxon>Pterygota</taxon>
        <taxon>Neoptera</taxon>
        <taxon>Endopterygota</taxon>
        <taxon>Lepidoptera</taxon>
        <taxon>Glossata</taxon>
        <taxon>Ditrysia</taxon>
        <taxon>Bombycoidea</taxon>
        <taxon>Sphingidae</taxon>
        <taxon>Sphinginae</taxon>
        <taxon>Sphingini</taxon>
        <taxon>Manduca</taxon>
    </lineage>
</organism>
<feature type="compositionally biased region" description="Basic and acidic residues" evidence="1">
    <location>
        <begin position="1"/>
        <end position="13"/>
    </location>
</feature>
<keyword evidence="3" id="KW-1185">Reference proteome</keyword>
<evidence type="ECO:0000313" key="2">
    <source>
        <dbReference type="EMBL" id="KAG6451487.1"/>
    </source>
</evidence>
<comment type="caution">
    <text evidence="2">The sequence shown here is derived from an EMBL/GenBank/DDBJ whole genome shotgun (WGS) entry which is preliminary data.</text>
</comment>
<reference evidence="2" key="2">
    <citation type="submission" date="2020-12" db="EMBL/GenBank/DDBJ databases">
        <authorList>
            <person name="Kanost M."/>
        </authorList>
    </citation>
    <scope>NUCLEOTIDE SEQUENCE</scope>
</reference>
<feature type="compositionally biased region" description="Polar residues" evidence="1">
    <location>
        <begin position="317"/>
        <end position="326"/>
    </location>
</feature>
<feature type="region of interest" description="Disordered" evidence="1">
    <location>
        <begin position="1"/>
        <end position="351"/>
    </location>
</feature>
<feature type="compositionally biased region" description="Polar residues" evidence="1">
    <location>
        <begin position="15"/>
        <end position="28"/>
    </location>
</feature>
<name>A0A921Z7A0_MANSE</name>
<proteinExistence type="predicted"/>
<sequence>MAPRVLHELREESDGSQADSAQAQSEGTSPLEPAQPFAFPPLPDPPANACANVDCDCSQFPDAGDDPATDNSSDIPVPVYECIVKQWSKELPQEEQQRSDAASDGSLDRDKEDETITSEQVANLLAAVQNPCTPAPIGARERRRPLDKTKRRKGIYITTPSDDGGEEDPPSVNGCKRESSEASLQDMRLSAETRTSSLLGDKSDDSCTNGPPSPCEAPVSAWPKSEELKARRARFYQQSSDERDDDSYRTRRKYGDSPSEAESDTCSRDRTASPSPFSPSDTSDVEARRQQFSKGPFGKNLEAPSSRSVETGRRSFSDATVPSRKTSVGAMSVGSRGRGPTHVRATSSPSKLAGVKPGADLLAELLRGSSEALSNSSTFDNVILTLHQHNVSTLIYILNILCAVTIDPDHIRAESNKVKQ</sequence>
<dbReference type="Proteomes" id="UP000791440">
    <property type="component" value="Unassembled WGS sequence"/>
</dbReference>
<accession>A0A921Z7A0</accession>
<gene>
    <name evidence="2" type="ORF">O3G_MSEX007175</name>
</gene>
<dbReference type="AlphaFoldDB" id="A0A921Z7A0"/>
<feature type="compositionally biased region" description="Basic residues" evidence="1">
    <location>
        <begin position="141"/>
        <end position="154"/>
    </location>
</feature>
<evidence type="ECO:0000256" key="1">
    <source>
        <dbReference type="SAM" id="MobiDB-lite"/>
    </source>
</evidence>
<dbReference type="EMBL" id="JH668408">
    <property type="protein sequence ID" value="KAG6451487.1"/>
    <property type="molecule type" value="Genomic_DNA"/>
</dbReference>
<reference evidence="2" key="1">
    <citation type="journal article" date="2016" name="Insect Biochem. Mol. Biol.">
        <title>Multifaceted biological insights from a draft genome sequence of the tobacco hornworm moth, Manduca sexta.</title>
        <authorList>
            <person name="Kanost M.R."/>
            <person name="Arrese E.L."/>
            <person name="Cao X."/>
            <person name="Chen Y.R."/>
            <person name="Chellapilla S."/>
            <person name="Goldsmith M.R."/>
            <person name="Grosse-Wilde E."/>
            <person name="Heckel D.G."/>
            <person name="Herndon N."/>
            <person name="Jiang H."/>
            <person name="Papanicolaou A."/>
            <person name="Qu J."/>
            <person name="Soulages J.L."/>
            <person name="Vogel H."/>
            <person name="Walters J."/>
            <person name="Waterhouse R.M."/>
            <person name="Ahn S.J."/>
            <person name="Almeida F.C."/>
            <person name="An C."/>
            <person name="Aqrawi P."/>
            <person name="Bretschneider A."/>
            <person name="Bryant W.B."/>
            <person name="Bucks S."/>
            <person name="Chao H."/>
            <person name="Chevignon G."/>
            <person name="Christen J.M."/>
            <person name="Clarke D.F."/>
            <person name="Dittmer N.T."/>
            <person name="Ferguson L.C.F."/>
            <person name="Garavelou S."/>
            <person name="Gordon K.H.J."/>
            <person name="Gunaratna R.T."/>
            <person name="Han Y."/>
            <person name="Hauser F."/>
            <person name="He Y."/>
            <person name="Heidel-Fischer H."/>
            <person name="Hirsh A."/>
            <person name="Hu Y."/>
            <person name="Jiang H."/>
            <person name="Kalra D."/>
            <person name="Klinner C."/>
            <person name="Konig C."/>
            <person name="Kovar C."/>
            <person name="Kroll A.R."/>
            <person name="Kuwar S.S."/>
            <person name="Lee S.L."/>
            <person name="Lehman R."/>
            <person name="Li K."/>
            <person name="Li Z."/>
            <person name="Liang H."/>
            <person name="Lovelace S."/>
            <person name="Lu Z."/>
            <person name="Mansfield J.H."/>
            <person name="McCulloch K.J."/>
            <person name="Mathew T."/>
            <person name="Morton B."/>
            <person name="Muzny D.M."/>
            <person name="Neunemann D."/>
            <person name="Ongeri F."/>
            <person name="Pauchet Y."/>
            <person name="Pu L.L."/>
            <person name="Pyrousis I."/>
            <person name="Rao X.J."/>
            <person name="Redding A."/>
            <person name="Roesel C."/>
            <person name="Sanchez-Gracia A."/>
            <person name="Schaack S."/>
            <person name="Shukla A."/>
            <person name="Tetreau G."/>
            <person name="Wang Y."/>
            <person name="Xiong G.H."/>
            <person name="Traut W."/>
            <person name="Walsh T.K."/>
            <person name="Worley K.C."/>
            <person name="Wu D."/>
            <person name="Wu W."/>
            <person name="Wu Y.Q."/>
            <person name="Zhang X."/>
            <person name="Zou Z."/>
            <person name="Zucker H."/>
            <person name="Briscoe A.D."/>
            <person name="Burmester T."/>
            <person name="Clem R.J."/>
            <person name="Feyereisen R."/>
            <person name="Grimmelikhuijzen C.J.P."/>
            <person name="Hamodrakas S.J."/>
            <person name="Hansson B.S."/>
            <person name="Huguet E."/>
            <person name="Jermiin L.S."/>
            <person name="Lan Q."/>
            <person name="Lehman H.K."/>
            <person name="Lorenzen M."/>
            <person name="Merzendorfer H."/>
            <person name="Michalopoulos I."/>
            <person name="Morton D.B."/>
            <person name="Muthukrishnan S."/>
            <person name="Oakeshott J.G."/>
            <person name="Palmer W."/>
            <person name="Park Y."/>
            <person name="Passarelli A.L."/>
            <person name="Rozas J."/>
            <person name="Schwartz L.M."/>
            <person name="Smith W."/>
            <person name="Southgate A."/>
            <person name="Vilcinskas A."/>
            <person name="Vogt R."/>
            <person name="Wang P."/>
            <person name="Werren J."/>
            <person name="Yu X.Q."/>
            <person name="Zhou J.J."/>
            <person name="Brown S.J."/>
            <person name="Scherer S.E."/>
            <person name="Richards S."/>
            <person name="Blissard G.W."/>
        </authorList>
    </citation>
    <scope>NUCLEOTIDE SEQUENCE</scope>
</reference>
<feature type="compositionally biased region" description="Basic and acidic residues" evidence="1">
    <location>
        <begin position="246"/>
        <end position="255"/>
    </location>
</feature>
<feature type="compositionally biased region" description="Basic and acidic residues" evidence="1">
    <location>
        <begin position="87"/>
        <end position="98"/>
    </location>
</feature>
<evidence type="ECO:0000313" key="3">
    <source>
        <dbReference type="Proteomes" id="UP000791440"/>
    </source>
</evidence>